<comment type="caution">
    <text evidence="2">The sequence shown here is derived from an EMBL/GenBank/DDBJ whole genome shotgun (WGS) entry which is preliminary data.</text>
</comment>
<evidence type="ECO:0000313" key="2">
    <source>
        <dbReference type="EMBL" id="MCF2498682.1"/>
    </source>
</evidence>
<accession>A0A9X1TU62</accession>
<dbReference type="PROSITE" id="PS50943">
    <property type="entry name" value="HTH_CROC1"/>
    <property type="match status" value="1"/>
</dbReference>
<dbReference type="InterPro" id="IPR001387">
    <property type="entry name" value="Cro/C1-type_HTH"/>
</dbReference>
<name>A0A9X1TU62_9BACT</name>
<proteinExistence type="predicted"/>
<reference evidence="2" key="1">
    <citation type="submission" date="2022-01" db="EMBL/GenBank/DDBJ databases">
        <title>Novel species in genus Dyadobacter.</title>
        <authorList>
            <person name="Ma C."/>
        </authorList>
    </citation>
    <scope>NUCLEOTIDE SEQUENCE</scope>
    <source>
        <strain evidence="2">CY357</strain>
    </source>
</reference>
<dbReference type="Gene3D" id="1.10.260.40">
    <property type="entry name" value="lambda repressor-like DNA-binding domains"/>
    <property type="match status" value="1"/>
</dbReference>
<feature type="domain" description="HTH cro/C1-type" evidence="1">
    <location>
        <begin position="104"/>
        <end position="158"/>
    </location>
</feature>
<protein>
    <submittedName>
        <fullName evidence="2">Transcriptional regulator</fullName>
    </submittedName>
</protein>
<dbReference type="GO" id="GO:0003677">
    <property type="term" value="F:DNA binding"/>
    <property type="evidence" value="ECO:0007669"/>
    <property type="project" value="InterPro"/>
</dbReference>
<dbReference type="EMBL" id="JAKFFV010000005">
    <property type="protein sequence ID" value="MCF2498682.1"/>
    <property type="molecule type" value="Genomic_DNA"/>
</dbReference>
<dbReference type="InterPro" id="IPR010982">
    <property type="entry name" value="Lambda_DNA-bd_dom_sf"/>
</dbReference>
<evidence type="ECO:0000259" key="1">
    <source>
        <dbReference type="PROSITE" id="PS50943"/>
    </source>
</evidence>
<sequence length="200" mass="22919">MAKIKGAHTLKETDIKSMIRKGEISSELELERASLAARFLRLQGEDQPELAALEQQLSTLIRDYESTNWADFKLVTEKQVKDSNLAEKLAAREFKFYKQRRELIIQTLKQNGLNQNDLSAILAHSKSYTSELLNGIRSFSMNDLVIIHKLFKIKLEDLIFTEITPDVELRIRETFEKAAENTSKSKKPAQVTSLMKALYS</sequence>
<dbReference type="Proteomes" id="UP001139411">
    <property type="component" value="Unassembled WGS sequence"/>
</dbReference>
<evidence type="ECO:0000313" key="3">
    <source>
        <dbReference type="Proteomes" id="UP001139411"/>
    </source>
</evidence>
<gene>
    <name evidence="2" type="ORF">L0661_10205</name>
</gene>
<dbReference type="AlphaFoldDB" id="A0A9X1TU62"/>
<dbReference type="RefSeq" id="WP_235177699.1">
    <property type="nucleotide sequence ID" value="NZ_JAKFFV010000005.1"/>
</dbReference>
<organism evidence="2 3">
    <name type="scientific">Dyadobacter chenhuakuii</name>
    <dbReference type="NCBI Taxonomy" id="2909339"/>
    <lineage>
        <taxon>Bacteria</taxon>
        <taxon>Pseudomonadati</taxon>
        <taxon>Bacteroidota</taxon>
        <taxon>Cytophagia</taxon>
        <taxon>Cytophagales</taxon>
        <taxon>Spirosomataceae</taxon>
        <taxon>Dyadobacter</taxon>
    </lineage>
</organism>
<dbReference type="SUPFAM" id="SSF47413">
    <property type="entry name" value="lambda repressor-like DNA-binding domains"/>
    <property type="match status" value="1"/>
</dbReference>